<dbReference type="GO" id="GO:0005634">
    <property type="term" value="C:nucleus"/>
    <property type="evidence" value="ECO:0007669"/>
    <property type="project" value="TreeGrafter"/>
</dbReference>
<dbReference type="InterPro" id="IPR005248">
    <property type="entry name" value="NadD/NMNAT"/>
</dbReference>
<dbReference type="AlphaFoldDB" id="A0A9W9NYW6"/>
<dbReference type="RefSeq" id="XP_058330314.1">
    <property type="nucleotide sequence ID" value="XM_058474574.1"/>
</dbReference>
<dbReference type="InterPro" id="IPR004821">
    <property type="entry name" value="Cyt_trans-like"/>
</dbReference>
<evidence type="ECO:0000256" key="3">
    <source>
        <dbReference type="ARBA" id="ARBA00022679"/>
    </source>
</evidence>
<evidence type="ECO:0000256" key="8">
    <source>
        <dbReference type="ARBA" id="ARBA00049001"/>
    </source>
</evidence>
<dbReference type="GO" id="GO:0000309">
    <property type="term" value="F:nicotinamide-nucleotide adenylyltransferase activity"/>
    <property type="evidence" value="ECO:0007669"/>
    <property type="project" value="UniProtKB-EC"/>
</dbReference>
<accession>A0A9W9NYW6</accession>
<organism evidence="11 12">
    <name type="scientific">Penicillium chermesinum</name>
    <dbReference type="NCBI Taxonomy" id="63820"/>
    <lineage>
        <taxon>Eukaryota</taxon>
        <taxon>Fungi</taxon>
        <taxon>Dikarya</taxon>
        <taxon>Ascomycota</taxon>
        <taxon>Pezizomycotina</taxon>
        <taxon>Eurotiomycetes</taxon>
        <taxon>Eurotiomycetidae</taxon>
        <taxon>Eurotiales</taxon>
        <taxon>Aspergillaceae</taxon>
        <taxon>Penicillium</taxon>
    </lineage>
</organism>
<proteinExistence type="predicted"/>
<dbReference type="GO" id="GO:0016887">
    <property type="term" value="F:ATP hydrolysis activity"/>
    <property type="evidence" value="ECO:0007669"/>
    <property type="project" value="TreeGrafter"/>
</dbReference>
<comment type="catalytic activity">
    <reaction evidence="8">
        <text>beta-nicotinamide D-ribonucleotide + ATP + H(+) = diphosphate + NAD(+)</text>
        <dbReference type="Rhea" id="RHEA:21360"/>
        <dbReference type="ChEBI" id="CHEBI:14649"/>
        <dbReference type="ChEBI" id="CHEBI:15378"/>
        <dbReference type="ChEBI" id="CHEBI:30616"/>
        <dbReference type="ChEBI" id="CHEBI:33019"/>
        <dbReference type="ChEBI" id="CHEBI:57540"/>
        <dbReference type="EC" id="2.7.7.1"/>
    </reaction>
</comment>
<dbReference type="PANTHER" id="PTHR31285">
    <property type="entry name" value="NICOTINAMIDE MONONUCLEOTIDE ADENYLYLTRANSFERASE"/>
    <property type="match status" value="1"/>
</dbReference>
<evidence type="ECO:0000256" key="7">
    <source>
        <dbReference type="ARBA" id="ARBA00023027"/>
    </source>
</evidence>
<evidence type="ECO:0000256" key="4">
    <source>
        <dbReference type="ARBA" id="ARBA00022695"/>
    </source>
</evidence>
<dbReference type="OrthoDB" id="5591297at2759"/>
<feature type="compositionally biased region" description="Basic and acidic residues" evidence="9">
    <location>
        <begin position="213"/>
        <end position="245"/>
    </location>
</feature>
<dbReference type="Gene3D" id="3.40.50.620">
    <property type="entry name" value="HUPs"/>
    <property type="match status" value="1"/>
</dbReference>
<dbReference type="InterPro" id="IPR014729">
    <property type="entry name" value="Rossmann-like_a/b/a_fold"/>
</dbReference>
<keyword evidence="4 11" id="KW-0548">Nucleotidyltransferase</keyword>
<reference evidence="11" key="2">
    <citation type="journal article" date="2023" name="IMA Fungus">
        <title>Comparative genomic study of the Penicillium genus elucidates a diverse pangenome and 15 lateral gene transfer events.</title>
        <authorList>
            <person name="Petersen C."/>
            <person name="Sorensen T."/>
            <person name="Nielsen M.R."/>
            <person name="Sondergaard T.E."/>
            <person name="Sorensen J.L."/>
            <person name="Fitzpatrick D.A."/>
            <person name="Frisvad J.C."/>
            <person name="Nielsen K.L."/>
        </authorList>
    </citation>
    <scope>NUCLEOTIDE SEQUENCE</scope>
    <source>
        <strain evidence="11">IBT 19713</strain>
    </source>
</reference>
<evidence type="ECO:0000256" key="9">
    <source>
        <dbReference type="SAM" id="MobiDB-lite"/>
    </source>
</evidence>
<evidence type="ECO:0000313" key="11">
    <source>
        <dbReference type="EMBL" id="KAJ5232321.1"/>
    </source>
</evidence>
<comment type="caution">
    <text evidence="11">The sequence shown here is derived from an EMBL/GenBank/DDBJ whole genome shotgun (WGS) entry which is preliminary data.</text>
</comment>
<keyword evidence="12" id="KW-1185">Reference proteome</keyword>
<dbReference type="PANTHER" id="PTHR31285:SF0">
    <property type="entry name" value="NICOTINAMIDE MONONUCLEOTIDE ADENYLYLTRANSFERASE"/>
    <property type="match status" value="1"/>
</dbReference>
<dbReference type="GeneID" id="83201877"/>
<feature type="domain" description="Cytidyltransferase-like" evidence="10">
    <location>
        <begin position="46"/>
        <end position="105"/>
    </location>
</feature>
<dbReference type="GO" id="GO:0009435">
    <property type="term" value="P:NAD+ biosynthetic process"/>
    <property type="evidence" value="ECO:0007669"/>
    <property type="project" value="InterPro"/>
</dbReference>
<dbReference type="EMBL" id="JAPQKS010000004">
    <property type="protein sequence ID" value="KAJ5232321.1"/>
    <property type="molecule type" value="Genomic_DNA"/>
</dbReference>
<evidence type="ECO:0000256" key="2">
    <source>
        <dbReference type="ARBA" id="ARBA00022642"/>
    </source>
</evidence>
<comment type="pathway">
    <text evidence="1">Cofactor biosynthesis; NAD(+) biosynthesis.</text>
</comment>
<keyword evidence="3" id="KW-0808">Transferase</keyword>
<keyword evidence="2" id="KW-0662">Pyridine nucleotide biosynthesis</keyword>
<protein>
    <submittedName>
        <fullName evidence="11">Cytidylyltransferase</fullName>
    </submittedName>
</protein>
<feature type="region of interest" description="Disordered" evidence="9">
    <location>
        <begin position="207"/>
        <end position="263"/>
    </location>
</feature>
<reference evidence="11" key="1">
    <citation type="submission" date="2022-11" db="EMBL/GenBank/DDBJ databases">
        <authorList>
            <person name="Petersen C."/>
        </authorList>
    </citation>
    <scope>NUCLEOTIDE SEQUENCE</scope>
    <source>
        <strain evidence="11">IBT 19713</strain>
    </source>
</reference>
<dbReference type="GO" id="GO:0005737">
    <property type="term" value="C:cytoplasm"/>
    <property type="evidence" value="ECO:0007669"/>
    <property type="project" value="TreeGrafter"/>
</dbReference>
<evidence type="ECO:0000313" key="12">
    <source>
        <dbReference type="Proteomes" id="UP001150941"/>
    </source>
</evidence>
<dbReference type="Pfam" id="PF01467">
    <property type="entry name" value="CTP_transf_like"/>
    <property type="match status" value="1"/>
</dbReference>
<evidence type="ECO:0000256" key="6">
    <source>
        <dbReference type="ARBA" id="ARBA00022840"/>
    </source>
</evidence>
<evidence type="ECO:0000256" key="1">
    <source>
        <dbReference type="ARBA" id="ARBA00004790"/>
    </source>
</evidence>
<dbReference type="CDD" id="cd02165">
    <property type="entry name" value="NMNAT"/>
    <property type="match status" value="1"/>
</dbReference>
<evidence type="ECO:0000259" key="10">
    <source>
        <dbReference type="Pfam" id="PF01467"/>
    </source>
</evidence>
<name>A0A9W9NYW6_9EURO</name>
<dbReference type="GO" id="GO:0005524">
    <property type="term" value="F:ATP binding"/>
    <property type="evidence" value="ECO:0007669"/>
    <property type="project" value="UniProtKB-KW"/>
</dbReference>
<evidence type="ECO:0000256" key="5">
    <source>
        <dbReference type="ARBA" id="ARBA00022741"/>
    </source>
</evidence>
<dbReference type="SUPFAM" id="SSF52374">
    <property type="entry name" value="Nucleotidylyl transferase"/>
    <property type="match status" value="1"/>
</dbReference>
<sequence>MASFRTLRAQYASLLPRFNASTKDFEVLNTVSAGHATPPEVLYVLDSSFNPPTRAHLRIASTALLERLEPSSRLVLLLATQNADKPPKPASFEDRLAMMELFAQDLRSHLASMSGATGNDAQAKDSIPAIDVGVTKKPYFIDKASSIASSGVYPVSLEQIHLTGFDTLIRIFNTKYYPPEHTLQALAPLFSQHRLRVTMRTGDEWGTQADQEESLHRLARGDRESEGGKKEWAERIRLVEGKKPGDPPVSSTKAREAAQSATQDLEWLVPENVRQFMLSEKPYTTDSAEPVV</sequence>
<dbReference type="Proteomes" id="UP001150941">
    <property type="component" value="Unassembled WGS sequence"/>
</dbReference>
<gene>
    <name evidence="11" type="ORF">N7468_005277</name>
</gene>
<keyword evidence="7" id="KW-0520">NAD</keyword>
<keyword evidence="5" id="KW-0547">Nucleotide-binding</keyword>
<keyword evidence="6" id="KW-0067">ATP-binding</keyword>